<evidence type="ECO:0000313" key="2">
    <source>
        <dbReference type="Proteomes" id="UP000253729"/>
    </source>
</evidence>
<protein>
    <submittedName>
        <fullName evidence="1">Uncharacterized protein</fullName>
    </submittedName>
</protein>
<dbReference type="RefSeq" id="XP_026619943.1">
    <property type="nucleotide sequence ID" value="XM_026768363.1"/>
</dbReference>
<organism evidence="1 2">
    <name type="scientific">Aspergillus welwitschiae</name>
    <dbReference type="NCBI Taxonomy" id="1341132"/>
    <lineage>
        <taxon>Eukaryota</taxon>
        <taxon>Fungi</taxon>
        <taxon>Dikarya</taxon>
        <taxon>Ascomycota</taxon>
        <taxon>Pezizomycotina</taxon>
        <taxon>Eurotiomycetes</taxon>
        <taxon>Eurotiomycetidae</taxon>
        <taxon>Eurotiales</taxon>
        <taxon>Aspergillaceae</taxon>
        <taxon>Aspergillus</taxon>
        <taxon>Aspergillus subgen. Circumdati</taxon>
    </lineage>
</organism>
<reference evidence="1 2" key="1">
    <citation type="submission" date="2018-07" db="EMBL/GenBank/DDBJ databases">
        <title>The genomes of Aspergillus section Nigri reveals drivers in fungal speciation.</title>
        <authorList>
            <consortium name="DOE Joint Genome Institute"/>
            <person name="Vesth T.C."/>
            <person name="Nybo J."/>
            <person name="Theobald S."/>
            <person name="Brandl J."/>
            <person name="Frisvad J.C."/>
            <person name="Nielsen K.F."/>
            <person name="Lyhne E.K."/>
            <person name="Kogle M.E."/>
            <person name="Kuo A."/>
            <person name="Riley R."/>
            <person name="Clum A."/>
            <person name="Nolan M."/>
            <person name="Lipzen A."/>
            <person name="Salamov A."/>
            <person name="Henrissat B."/>
            <person name="Wiebenga A."/>
            <person name="De vries R.P."/>
            <person name="Grigoriev I.V."/>
            <person name="Mortensen U.H."/>
            <person name="Andersen M.R."/>
            <person name="Baker S.E."/>
        </authorList>
    </citation>
    <scope>NUCLEOTIDE SEQUENCE [LARGE SCALE GENOMIC DNA]</scope>
    <source>
        <strain evidence="1 2">CBS 139.54b</strain>
    </source>
</reference>
<dbReference type="Proteomes" id="UP000253729">
    <property type="component" value="Unassembled WGS sequence"/>
</dbReference>
<dbReference type="AlphaFoldDB" id="A0A3F3PJ06"/>
<accession>A0A3F3PJ06</accession>
<proteinExistence type="predicted"/>
<name>A0A3F3PJ06_9EURO</name>
<dbReference type="GeneID" id="38136719"/>
<dbReference type="EMBL" id="KZ852109">
    <property type="protein sequence ID" value="RDH26921.1"/>
    <property type="molecule type" value="Genomic_DNA"/>
</dbReference>
<keyword evidence="2" id="KW-1185">Reference proteome</keyword>
<gene>
    <name evidence="1" type="ORF">BDQ94DRAFT_154833</name>
</gene>
<evidence type="ECO:0000313" key="1">
    <source>
        <dbReference type="EMBL" id="RDH26921.1"/>
    </source>
</evidence>
<sequence length="76" mass="8442">MFFGADGSFQESRLGSFGTYQPKCLALQLQRNPDISGENTKQGTLVPLFHTGHIRVSPGFPSALWEVYSAQWRPLA</sequence>